<dbReference type="PROSITE" id="PS51257">
    <property type="entry name" value="PROKAR_LIPOPROTEIN"/>
    <property type="match status" value="1"/>
</dbReference>
<protein>
    <recommendedName>
        <fullName evidence="1">DUF4136 domain-containing protein</fullName>
    </recommendedName>
</protein>
<evidence type="ECO:0000313" key="2">
    <source>
        <dbReference type="EMBL" id="OIQ68198.1"/>
    </source>
</evidence>
<accession>A0A1J5PA72</accession>
<sequence>MNARNAPTRLWRLVRIGILLPALLLGGCASFDALRTTVVTPNPAPQALVGAKVQVQAAPGNAESADAYTFQTAVVDAMAQAGMVPLLGQPAPYTARYDYRIRLDLEATYGPSVWPPPVLLPNGAVYFPGGWGGWGGGMFGWMPPPNYYERSLSLEIRDTATGALIWQSHASTGGYERGLASVALPLAQAVLRGFPSEYGEHKVLFPR</sequence>
<reference evidence="2" key="1">
    <citation type="submission" date="2016-10" db="EMBL/GenBank/DDBJ databases">
        <title>Sequence of Gallionella enrichment culture.</title>
        <authorList>
            <person name="Poehlein A."/>
            <person name="Muehling M."/>
            <person name="Daniel R."/>
        </authorList>
    </citation>
    <scope>NUCLEOTIDE SEQUENCE</scope>
</reference>
<dbReference type="AlphaFoldDB" id="A0A1J5PA72"/>
<organism evidence="2">
    <name type="scientific">mine drainage metagenome</name>
    <dbReference type="NCBI Taxonomy" id="410659"/>
    <lineage>
        <taxon>unclassified sequences</taxon>
        <taxon>metagenomes</taxon>
        <taxon>ecological metagenomes</taxon>
    </lineage>
</organism>
<dbReference type="Pfam" id="PF13590">
    <property type="entry name" value="DUF4136"/>
    <property type="match status" value="1"/>
</dbReference>
<proteinExistence type="predicted"/>
<feature type="domain" description="DUF4136" evidence="1">
    <location>
        <begin position="61"/>
        <end position="174"/>
    </location>
</feature>
<gene>
    <name evidence="2" type="ORF">GALL_502140</name>
</gene>
<evidence type="ECO:0000259" key="1">
    <source>
        <dbReference type="Pfam" id="PF13590"/>
    </source>
</evidence>
<name>A0A1J5PA72_9ZZZZ</name>
<comment type="caution">
    <text evidence="2">The sequence shown here is derived from an EMBL/GenBank/DDBJ whole genome shotgun (WGS) entry which is preliminary data.</text>
</comment>
<dbReference type="InterPro" id="IPR025411">
    <property type="entry name" value="DUF4136"/>
</dbReference>
<dbReference type="EMBL" id="MLJW01005453">
    <property type="protein sequence ID" value="OIQ68198.1"/>
    <property type="molecule type" value="Genomic_DNA"/>
</dbReference>